<accession>A0AA38IC76</accession>
<dbReference type="PANTHER" id="PTHR11008">
    <property type="entry name" value="PROTEIN TAKEOUT-LIKE PROTEIN"/>
    <property type="match status" value="1"/>
</dbReference>
<keyword evidence="2" id="KW-0090">Biological rhythms</keyword>
<protein>
    <submittedName>
        <fullName evidence="5">Uncharacterized protein</fullName>
    </submittedName>
</protein>
<evidence type="ECO:0000256" key="3">
    <source>
        <dbReference type="ARBA" id="ARBA00060902"/>
    </source>
</evidence>
<evidence type="ECO:0000256" key="2">
    <source>
        <dbReference type="ARBA" id="ARBA00023108"/>
    </source>
</evidence>
<feature type="signal peptide" evidence="4">
    <location>
        <begin position="1"/>
        <end position="15"/>
    </location>
</feature>
<dbReference type="PANTHER" id="PTHR11008:SF32">
    <property type="entry name" value="CIRCADIAN CLOCK-CONTROLLED PROTEIN DAYWAKE-RELATED"/>
    <property type="match status" value="1"/>
</dbReference>
<name>A0AA38IC76_9CUCU</name>
<evidence type="ECO:0000256" key="4">
    <source>
        <dbReference type="SAM" id="SignalP"/>
    </source>
</evidence>
<dbReference type="InterPro" id="IPR010562">
    <property type="entry name" value="Haemolymph_juvenile_hormone-bd"/>
</dbReference>
<feature type="chain" id="PRO_5041466281" evidence="4">
    <location>
        <begin position="16"/>
        <end position="246"/>
    </location>
</feature>
<dbReference type="GO" id="GO:0005615">
    <property type="term" value="C:extracellular space"/>
    <property type="evidence" value="ECO:0007669"/>
    <property type="project" value="TreeGrafter"/>
</dbReference>
<organism evidence="5 6">
    <name type="scientific">Zophobas morio</name>
    <dbReference type="NCBI Taxonomy" id="2755281"/>
    <lineage>
        <taxon>Eukaryota</taxon>
        <taxon>Metazoa</taxon>
        <taxon>Ecdysozoa</taxon>
        <taxon>Arthropoda</taxon>
        <taxon>Hexapoda</taxon>
        <taxon>Insecta</taxon>
        <taxon>Pterygota</taxon>
        <taxon>Neoptera</taxon>
        <taxon>Endopterygota</taxon>
        <taxon>Coleoptera</taxon>
        <taxon>Polyphaga</taxon>
        <taxon>Cucujiformia</taxon>
        <taxon>Tenebrionidae</taxon>
        <taxon>Zophobas</taxon>
    </lineage>
</organism>
<dbReference type="SMART" id="SM00700">
    <property type="entry name" value="JHBP"/>
    <property type="match status" value="1"/>
</dbReference>
<evidence type="ECO:0000313" key="6">
    <source>
        <dbReference type="Proteomes" id="UP001168821"/>
    </source>
</evidence>
<dbReference type="AlphaFoldDB" id="A0AA38IC76"/>
<comment type="caution">
    <text evidence="5">The sequence shown here is derived from an EMBL/GenBank/DDBJ whole genome shotgun (WGS) entry which is preliminary data.</text>
</comment>
<dbReference type="Pfam" id="PF06585">
    <property type="entry name" value="JHBP"/>
    <property type="match status" value="1"/>
</dbReference>
<sequence>MLIVLLSLVFVCVSAKSLPLEIQKCRKSDPKLGECLAKSVVDSIQKFKQGNKELGIIPLEPLVIQKLEFGNSSTGAVAIQHVYENLKLFGFTNFTIYDSKVNFSDENCYWRFQTYTDLIRMEADYKMSGKLLLFPINGHGKCNNTLYEYETVYDMSCEKYTKKNHKHIRMTDIVIKLKPKRIVFDFVNLIDGNEQLSNEVLKTLNENSMEVYADLGPSFNEAIAKIEKEIINRVFSRVPEDELFLP</sequence>
<dbReference type="Proteomes" id="UP001168821">
    <property type="component" value="Unassembled WGS sequence"/>
</dbReference>
<dbReference type="InterPro" id="IPR038606">
    <property type="entry name" value="To_sf"/>
</dbReference>
<dbReference type="Gene3D" id="3.15.10.30">
    <property type="entry name" value="Haemolymph juvenile hormone binding protein"/>
    <property type="match status" value="1"/>
</dbReference>
<keyword evidence="1 4" id="KW-0732">Signal</keyword>
<gene>
    <name evidence="5" type="ORF">Zmor_017259</name>
</gene>
<proteinExistence type="inferred from homology"/>
<keyword evidence="6" id="KW-1185">Reference proteome</keyword>
<dbReference type="FunFam" id="3.15.10.30:FF:000001">
    <property type="entry name" value="Takeout-like protein 1"/>
    <property type="match status" value="1"/>
</dbReference>
<dbReference type="GO" id="GO:0007623">
    <property type="term" value="P:circadian rhythm"/>
    <property type="evidence" value="ECO:0007669"/>
    <property type="project" value="UniProtKB-ARBA"/>
</dbReference>
<evidence type="ECO:0000313" key="5">
    <source>
        <dbReference type="EMBL" id="KAJ3651207.1"/>
    </source>
</evidence>
<reference evidence="5" key="1">
    <citation type="journal article" date="2023" name="G3 (Bethesda)">
        <title>Whole genome assemblies of Zophobas morio and Tenebrio molitor.</title>
        <authorList>
            <person name="Kaur S."/>
            <person name="Stinson S.A."/>
            <person name="diCenzo G.C."/>
        </authorList>
    </citation>
    <scope>NUCLEOTIDE SEQUENCE</scope>
    <source>
        <strain evidence="5">QUZm001</strain>
    </source>
</reference>
<dbReference type="EMBL" id="JALNTZ010000005">
    <property type="protein sequence ID" value="KAJ3651207.1"/>
    <property type="molecule type" value="Genomic_DNA"/>
</dbReference>
<evidence type="ECO:0000256" key="1">
    <source>
        <dbReference type="ARBA" id="ARBA00022729"/>
    </source>
</evidence>
<comment type="similarity">
    <text evidence="3">Belongs to the TO family.</text>
</comment>